<reference evidence="7 8" key="1">
    <citation type="journal article" date="2024" name="bioRxiv">
        <title>A reference genome for Trichogramma kaykai: A tiny desert-dwelling parasitoid wasp with competing sex-ratio distorters.</title>
        <authorList>
            <person name="Culotta J."/>
            <person name="Lindsey A.R."/>
        </authorList>
    </citation>
    <scope>NUCLEOTIDE SEQUENCE [LARGE SCALE GENOMIC DNA]</scope>
    <source>
        <strain evidence="7 8">KSX58</strain>
    </source>
</reference>
<dbReference type="InterPro" id="IPR018484">
    <property type="entry name" value="FGGY_N"/>
</dbReference>
<feature type="domain" description="Carbohydrate kinase FGGY N-terminal" evidence="5">
    <location>
        <begin position="137"/>
        <end position="291"/>
    </location>
</feature>
<accession>A0ABD2WUS2</accession>
<keyword evidence="4" id="KW-0859">Xylose metabolism</keyword>
<evidence type="ECO:0000313" key="8">
    <source>
        <dbReference type="Proteomes" id="UP001627154"/>
    </source>
</evidence>
<dbReference type="GO" id="GO:0042732">
    <property type="term" value="P:D-xylose metabolic process"/>
    <property type="evidence" value="ECO:0007669"/>
    <property type="project" value="UniProtKB-UniRule"/>
</dbReference>
<feature type="domain" description="Carbohydrate kinase FGGY C-terminal" evidence="6">
    <location>
        <begin position="302"/>
        <end position="488"/>
    </location>
</feature>
<evidence type="ECO:0000313" key="7">
    <source>
        <dbReference type="EMBL" id="KAL3396605.1"/>
    </source>
</evidence>
<dbReference type="PANTHER" id="PTHR10196">
    <property type="entry name" value="SUGAR KINASE"/>
    <property type="match status" value="1"/>
</dbReference>
<dbReference type="AlphaFoldDB" id="A0ABD2WUS2"/>
<keyword evidence="4" id="KW-0547">Nucleotide-binding</keyword>
<dbReference type="FunFam" id="3.30.420.40:FF:000118">
    <property type="entry name" value="Xylulose kinase 2"/>
    <property type="match status" value="1"/>
</dbReference>
<dbReference type="InterPro" id="IPR043129">
    <property type="entry name" value="ATPase_NBD"/>
</dbReference>
<keyword evidence="3 4" id="KW-0418">Kinase</keyword>
<dbReference type="PANTHER" id="PTHR10196:SF57">
    <property type="entry name" value="XYLULOSE KINASE"/>
    <property type="match status" value="1"/>
</dbReference>
<dbReference type="InterPro" id="IPR042024">
    <property type="entry name" value="D-XK_euk"/>
</dbReference>
<gene>
    <name evidence="7" type="ORF">TKK_009485</name>
</gene>
<dbReference type="InterPro" id="IPR018485">
    <property type="entry name" value="FGGY_C"/>
</dbReference>
<keyword evidence="4" id="KW-0067">ATP-binding</keyword>
<proteinExistence type="inferred from homology"/>
<dbReference type="CDD" id="cd07776">
    <property type="entry name" value="ASKHA_NBD_FGGY_SpXK-like"/>
    <property type="match status" value="1"/>
</dbReference>
<sequence length="539" mass="59668">MAAEQQQQQSTRPTYLGLDFSTQQLKAVIVDDDLAVLHETNVQYDNDLPEFRTYGGVLQTKAEPNVVTVPSLMWVKALDMIMDRLRVCGVDFSRVAAVSGSAQQHGTVYWAKGARKTLGNLDPDKFLHEQLVSVFSVTPAPIWMDSSTSLECRQLEEAVGGPERMAEITGSRAYERFSGPQIAKIYKKRPEAYEATERISLVSSFAASLFLGDYAPIDWADGSGMNLLDLRSKDWRDELLEACAPGLRDRLGPSVSSSSDCGPIAKYFVERFGFDDRCRVVAFTGDNPASMAGLRLSREGDLACSLGTSDVLFLWLNEPKVVGEGHVFCNPVEDEAYMAVLCSKNGSLTRERIRNSAAGGDWKIFNELLDNTPRGNFGNCALYLDQREIAPAAVGDHRFNKANDRVGRYSSKEVEVRALVEGQFIGRRAYAEDFGFELGRRTRIIATGGASANQAILQVLSDVFNAPVYVAETPNSAMMGGAYRAKHALRKNELSFEQVLESLPEPRLVCRPYDDANSIYAPMVERYRSLVERILAEQA</sequence>
<dbReference type="SUPFAM" id="SSF53067">
    <property type="entry name" value="Actin-like ATPase domain"/>
    <property type="match status" value="2"/>
</dbReference>
<evidence type="ECO:0000256" key="4">
    <source>
        <dbReference type="RuleBase" id="RU367058"/>
    </source>
</evidence>
<dbReference type="Proteomes" id="UP001627154">
    <property type="component" value="Unassembled WGS sequence"/>
</dbReference>
<dbReference type="PIRSF" id="PIRSF000538">
    <property type="entry name" value="GlpK"/>
    <property type="match status" value="1"/>
</dbReference>
<dbReference type="Pfam" id="PF00370">
    <property type="entry name" value="FGGY_N"/>
    <property type="match status" value="1"/>
</dbReference>
<dbReference type="EC" id="2.7.1.17" evidence="4"/>
<dbReference type="Gene3D" id="3.30.420.40">
    <property type="match status" value="2"/>
</dbReference>
<dbReference type="GO" id="GO:0004856">
    <property type="term" value="F:D-xylulokinase activity"/>
    <property type="evidence" value="ECO:0007669"/>
    <property type="project" value="UniProtKB-UniRule"/>
</dbReference>
<evidence type="ECO:0000259" key="6">
    <source>
        <dbReference type="Pfam" id="PF02782"/>
    </source>
</evidence>
<evidence type="ECO:0000259" key="5">
    <source>
        <dbReference type="Pfam" id="PF00370"/>
    </source>
</evidence>
<comment type="catalytic activity">
    <reaction evidence="4">
        <text>D-xylulose + ATP = D-xylulose 5-phosphate + ADP + H(+)</text>
        <dbReference type="Rhea" id="RHEA:10964"/>
        <dbReference type="ChEBI" id="CHEBI:15378"/>
        <dbReference type="ChEBI" id="CHEBI:17140"/>
        <dbReference type="ChEBI" id="CHEBI:30616"/>
        <dbReference type="ChEBI" id="CHEBI:57737"/>
        <dbReference type="ChEBI" id="CHEBI:456216"/>
        <dbReference type="EC" id="2.7.1.17"/>
    </reaction>
</comment>
<dbReference type="GO" id="GO:0005524">
    <property type="term" value="F:ATP binding"/>
    <property type="evidence" value="ECO:0007669"/>
    <property type="project" value="UniProtKB-KW"/>
</dbReference>
<protein>
    <recommendedName>
        <fullName evidence="4">Xylulose kinase</fullName>
        <ecNumber evidence="4">2.7.1.17</ecNumber>
    </recommendedName>
</protein>
<evidence type="ECO:0000256" key="2">
    <source>
        <dbReference type="ARBA" id="ARBA00022679"/>
    </source>
</evidence>
<organism evidence="7 8">
    <name type="scientific">Trichogramma kaykai</name>
    <dbReference type="NCBI Taxonomy" id="54128"/>
    <lineage>
        <taxon>Eukaryota</taxon>
        <taxon>Metazoa</taxon>
        <taxon>Ecdysozoa</taxon>
        <taxon>Arthropoda</taxon>
        <taxon>Hexapoda</taxon>
        <taxon>Insecta</taxon>
        <taxon>Pterygota</taxon>
        <taxon>Neoptera</taxon>
        <taxon>Endopterygota</taxon>
        <taxon>Hymenoptera</taxon>
        <taxon>Apocrita</taxon>
        <taxon>Proctotrupomorpha</taxon>
        <taxon>Chalcidoidea</taxon>
        <taxon>Trichogrammatidae</taxon>
        <taxon>Trichogramma</taxon>
    </lineage>
</organism>
<comment type="similarity">
    <text evidence="1 4">Belongs to the FGGY kinase family.</text>
</comment>
<dbReference type="GO" id="GO:0005997">
    <property type="term" value="P:xylulose metabolic process"/>
    <property type="evidence" value="ECO:0007669"/>
    <property type="project" value="UniProtKB-UniRule"/>
</dbReference>
<keyword evidence="8" id="KW-1185">Reference proteome</keyword>
<dbReference type="Pfam" id="PF02782">
    <property type="entry name" value="FGGY_C"/>
    <property type="match status" value="1"/>
</dbReference>
<dbReference type="InterPro" id="IPR000577">
    <property type="entry name" value="Carb_kinase_FGGY"/>
</dbReference>
<evidence type="ECO:0000256" key="3">
    <source>
        <dbReference type="ARBA" id="ARBA00022777"/>
    </source>
</evidence>
<comment type="function">
    <text evidence="4">Phosphorylates D-xylulose to produce D-xylulose 5-phosphate, a molecule that may play an important role in the regulation of glucose metabolism and lipogenesis.</text>
</comment>
<keyword evidence="4" id="KW-0119">Carbohydrate metabolism</keyword>
<evidence type="ECO:0000256" key="1">
    <source>
        <dbReference type="ARBA" id="ARBA00009156"/>
    </source>
</evidence>
<name>A0ABD2WUS2_9HYME</name>
<keyword evidence="2 4" id="KW-0808">Transferase</keyword>
<dbReference type="EMBL" id="JBJJXI010000070">
    <property type="protein sequence ID" value="KAL3396605.1"/>
    <property type="molecule type" value="Genomic_DNA"/>
</dbReference>
<comment type="caution">
    <text evidence="7">The sequence shown here is derived from an EMBL/GenBank/DDBJ whole genome shotgun (WGS) entry which is preliminary data.</text>
</comment>